<proteinExistence type="predicted"/>
<dbReference type="Proteomes" id="UP000076722">
    <property type="component" value="Unassembled WGS sequence"/>
</dbReference>
<dbReference type="OrthoDB" id="5569250at2759"/>
<name>A0A164NM28_9AGAM</name>
<dbReference type="EMBL" id="KV419443">
    <property type="protein sequence ID" value="KZS87837.1"/>
    <property type="molecule type" value="Genomic_DNA"/>
</dbReference>
<evidence type="ECO:0000313" key="2">
    <source>
        <dbReference type="EMBL" id="KZS87837.1"/>
    </source>
</evidence>
<dbReference type="InterPro" id="IPR040976">
    <property type="entry name" value="Pkinase_fungal"/>
</dbReference>
<sequence>MGMRKQPRTIRHANIECELRLQIRNRIQVDPELFLKCAFGEDRYLKAREEVKALELGQKEEIRGLAKTLRESQKGPSQYPAFTRMTEIILEPTTSTSNLLPGFSDTPVRGRFVKQGNVPLESVLCTRRPEIALIAEQRAGNIYDSPTSWTDMLAVVEMVDHEDVIMERKDPLIKLMNGYGGLDYIKESYPQLTLTRMATEVIGSLGCRQHVFGILIDGMKMSLWYFDRVGIISTAEFRYLDNFDLFATAILFLSRSSLDDLGFDPAFDFTPRTSPPSNLEGAQFKLLRGTRLVNSKGLSSEVPPRTLFVIGSCCGPMNILSGLRVSAYTVNYQGYSNDELIAKLTWRRRNYSADVKGKGKAKVDDTWQPPSDIPSRSKSSLHLRLQYPIEDSMRLRLRECGRLTSSADAPSSRELLVELTSQYAALNSVPQPTDLFKIVGHSMSGNNSTSLSKPKVILNSTIGHKRLLEEAGILHGDVAMHSVMYHKRLKIGLLIDHDKQDPSSRPLLSGIGALSTENVAELARLSLLKLKDAKR</sequence>
<evidence type="ECO:0000313" key="3">
    <source>
        <dbReference type="Proteomes" id="UP000076722"/>
    </source>
</evidence>
<dbReference type="STRING" id="1314777.A0A164NM28"/>
<keyword evidence="3" id="KW-1185">Reference proteome</keyword>
<protein>
    <recommendedName>
        <fullName evidence="1">Fungal-type protein kinase domain-containing protein</fullName>
    </recommendedName>
</protein>
<dbReference type="AlphaFoldDB" id="A0A164NM28"/>
<evidence type="ECO:0000259" key="1">
    <source>
        <dbReference type="Pfam" id="PF17667"/>
    </source>
</evidence>
<feature type="domain" description="Fungal-type protein kinase" evidence="1">
    <location>
        <begin position="192"/>
        <end position="270"/>
    </location>
</feature>
<accession>A0A164NM28</accession>
<dbReference type="Pfam" id="PF17667">
    <property type="entry name" value="Pkinase_fungal"/>
    <property type="match status" value="1"/>
</dbReference>
<reference evidence="2 3" key="1">
    <citation type="journal article" date="2016" name="Mol. Biol. Evol.">
        <title>Comparative Genomics of Early-Diverging Mushroom-Forming Fungi Provides Insights into the Origins of Lignocellulose Decay Capabilities.</title>
        <authorList>
            <person name="Nagy L.G."/>
            <person name="Riley R."/>
            <person name="Tritt A."/>
            <person name="Adam C."/>
            <person name="Daum C."/>
            <person name="Floudas D."/>
            <person name="Sun H."/>
            <person name="Yadav J.S."/>
            <person name="Pangilinan J."/>
            <person name="Larsson K.H."/>
            <person name="Matsuura K."/>
            <person name="Barry K."/>
            <person name="Labutti K."/>
            <person name="Kuo R."/>
            <person name="Ohm R.A."/>
            <person name="Bhattacharya S.S."/>
            <person name="Shirouzu T."/>
            <person name="Yoshinaga Y."/>
            <person name="Martin F.M."/>
            <person name="Grigoriev I.V."/>
            <person name="Hibbett D.S."/>
        </authorList>
    </citation>
    <scope>NUCLEOTIDE SEQUENCE [LARGE SCALE GENOMIC DNA]</scope>
    <source>
        <strain evidence="2 3">HHB9708</strain>
    </source>
</reference>
<gene>
    <name evidence="2" type="ORF">SISNIDRAFT_490647</name>
</gene>
<organism evidence="2 3">
    <name type="scientific">Sistotremastrum niveocremeum HHB9708</name>
    <dbReference type="NCBI Taxonomy" id="1314777"/>
    <lineage>
        <taxon>Eukaryota</taxon>
        <taxon>Fungi</taxon>
        <taxon>Dikarya</taxon>
        <taxon>Basidiomycota</taxon>
        <taxon>Agaricomycotina</taxon>
        <taxon>Agaricomycetes</taxon>
        <taxon>Sistotremastrales</taxon>
        <taxon>Sistotremastraceae</taxon>
        <taxon>Sertulicium</taxon>
        <taxon>Sertulicium niveocremeum</taxon>
    </lineage>
</organism>